<feature type="region of interest" description="Disordered" evidence="8">
    <location>
        <begin position="1"/>
        <end position="88"/>
    </location>
</feature>
<evidence type="ECO:0000256" key="8">
    <source>
        <dbReference type="SAM" id="MobiDB-lite"/>
    </source>
</evidence>
<protein>
    <recommendedName>
        <fullName evidence="7">DNA excision repair protein ERCC-1</fullName>
    </recommendedName>
</protein>
<comment type="subcellular location">
    <subcellularLocation>
        <location evidence="1">Nucleus</location>
    </subcellularLocation>
</comment>
<evidence type="ECO:0000256" key="5">
    <source>
        <dbReference type="ARBA" id="ARBA00023204"/>
    </source>
</evidence>
<dbReference type="InterPro" id="IPR011335">
    <property type="entry name" value="Restrct_endonuc-II-like"/>
</dbReference>
<dbReference type="GO" id="GO:0006302">
    <property type="term" value="P:double-strand break repair"/>
    <property type="evidence" value="ECO:0007669"/>
    <property type="project" value="UniProtKB-ARBA"/>
</dbReference>
<accession>A0A061B377</accession>
<dbReference type="GO" id="GO:0070914">
    <property type="term" value="P:UV-damage excision repair"/>
    <property type="evidence" value="ECO:0007669"/>
    <property type="project" value="TreeGrafter"/>
</dbReference>
<dbReference type="GO" id="GO:0003684">
    <property type="term" value="F:damaged DNA binding"/>
    <property type="evidence" value="ECO:0007669"/>
    <property type="project" value="InterPro"/>
</dbReference>
<dbReference type="OrthoDB" id="10262814at2759"/>
<dbReference type="PANTHER" id="PTHR12749:SF0">
    <property type="entry name" value="DNA EXCISION REPAIR PROTEIN ERCC-1"/>
    <property type="match status" value="1"/>
</dbReference>
<evidence type="ECO:0000256" key="1">
    <source>
        <dbReference type="ARBA" id="ARBA00004123"/>
    </source>
</evidence>
<evidence type="ECO:0000256" key="7">
    <source>
        <dbReference type="ARBA" id="ARBA00071993"/>
    </source>
</evidence>
<reference evidence="10" key="1">
    <citation type="journal article" date="2014" name="Genome Announc.">
        <title>Draft genome sequence of Rhodosporidium toruloides CECT1137, an oleaginous yeast of biotechnological interest.</title>
        <authorList>
            <person name="Morin N."/>
            <person name="Calcas X."/>
            <person name="Devillers H."/>
            <person name="Durrens P."/>
            <person name="Sherman D.J."/>
            <person name="Nicaud J.-M."/>
            <person name="Neuveglise C."/>
        </authorList>
    </citation>
    <scope>NUCLEOTIDE SEQUENCE</scope>
    <source>
        <strain evidence="10">CECT1137</strain>
    </source>
</reference>
<dbReference type="GO" id="GO:0070522">
    <property type="term" value="C:ERCC4-ERCC1 complex"/>
    <property type="evidence" value="ECO:0007669"/>
    <property type="project" value="TreeGrafter"/>
</dbReference>
<dbReference type="InterPro" id="IPR047260">
    <property type="entry name" value="ERCC1-like_central_dom"/>
</dbReference>
<keyword evidence="5" id="KW-0234">DNA repair</keyword>
<feature type="compositionally biased region" description="Low complexity" evidence="8">
    <location>
        <begin position="1"/>
        <end position="33"/>
    </location>
</feature>
<name>A0A061B377_RHOTO</name>
<dbReference type="GO" id="GO:0006289">
    <property type="term" value="P:nucleotide-excision repair"/>
    <property type="evidence" value="ECO:0007669"/>
    <property type="project" value="UniProtKB-ARBA"/>
</dbReference>
<feature type="domain" description="ERCC1-like central" evidence="9">
    <location>
        <begin position="110"/>
        <end position="223"/>
    </location>
</feature>
<feature type="region of interest" description="Disordered" evidence="8">
    <location>
        <begin position="301"/>
        <end position="332"/>
    </location>
</feature>
<feature type="compositionally biased region" description="Gly residues" evidence="8">
    <location>
        <begin position="67"/>
        <end position="84"/>
    </location>
</feature>
<proteinExistence type="inferred from homology"/>
<gene>
    <name evidence="10" type="ORF">RHTO0S_06e01992g</name>
</gene>
<feature type="compositionally biased region" description="Basic and acidic residues" evidence="8">
    <location>
        <begin position="316"/>
        <end position="332"/>
    </location>
</feature>
<evidence type="ECO:0000256" key="4">
    <source>
        <dbReference type="ARBA" id="ARBA00023125"/>
    </source>
</evidence>
<dbReference type="EMBL" id="LK052941">
    <property type="protein sequence ID" value="CDR41451.1"/>
    <property type="molecule type" value="Genomic_DNA"/>
</dbReference>
<dbReference type="InterPro" id="IPR010994">
    <property type="entry name" value="RuvA_2-like"/>
</dbReference>
<dbReference type="PANTHER" id="PTHR12749">
    <property type="entry name" value="EXCISION REPAIR CROSS-COMPLEMENTING 1 ERCC1"/>
    <property type="match status" value="1"/>
</dbReference>
<sequence length="332" mass="35108">MSAQPGPSKPPAASASSSTSASSSSVRPSTPGAFSTNTPRQGTPAGGQSAVQRGKQPAVPGGPVQAGAGGGGRVVQPGGGGAGAGQAQSGRAVNAGAASGPAVIRPTLNSILVNVRQKGNPVIGHIRTVPWEYGDIKCDYQVGATAGVLYLSIRYHLLHPEYIHTRIQDLGQNYNLRIILCQCDADNHTAAMKELTKVAIVNGYTLITCWSAQEAGRYLETYKSFERKPPDLIRERVDDSYMAHMTSALTSVRGVNKTDVTTLISNFGSFANLVLAEPAKLSTLPGLGDKKVRRLREAFTAPFTTSGGKNKRRRVEKGEAEKRGERGEREIN</sequence>
<dbReference type="SUPFAM" id="SSF52980">
    <property type="entry name" value="Restriction endonuclease-like"/>
    <property type="match status" value="1"/>
</dbReference>
<evidence type="ECO:0000256" key="3">
    <source>
        <dbReference type="ARBA" id="ARBA00022763"/>
    </source>
</evidence>
<dbReference type="InterPro" id="IPR004579">
    <property type="entry name" value="ERCC1/RAD10/SWI10"/>
</dbReference>
<dbReference type="FunFam" id="3.40.50.10130:FF:000001">
    <property type="entry name" value="DNA excision repair protein ERCC-1"/>
    <property type="match status" value="1"/>
</dbReference>
<dbReference type="AlphaFoldDB" id="A0A061B377"/>
<dbReference type="SUPFAM" id="SSF47781">
    <property type="entry name" value="RuvA domain 2-like"/>
    <property type="match status" value="1"/>
</dbReference>
<feature type="compositionally biased region" description="Low complexity" evidence="8">
    <location>
        <begin position="56"/>
        <end position="66"/>
    </location>
</feature>
<dbReference type="NCBIfam" id="TIGR00597">
    <property type="entry name" value="rad10"/>
    <property type="match status" value="1"/>
</dbReference>
<dbReference type="Pfam" id="PF14520">
    <property type="entry name" value="HHH_5"/>
    <property type="match status" value="1"/>
</dbReference>
<dbReference type="GO" id="GO:0006312">
    <property type="term" value="P:mitotic recombination"/>
    <property type="evidence" value="ECO:0007669"/>
    <property type="project" value="TreeGrafter"/>
</dbReference>
<evidence type="ECO:0000256" key="6">
    <source>
        <dbReference type="ARBA" id="ARBA00023242"/>
    </source>
</evidence>
<dbReference type="Gene3D" id="3.40.50.10130">
    <property type="match status" value="1"/>
</dbReference>
<keyword evidence="4" id="KW-0238">DNA-binding</keyword>
<keyword evidence="6" id="KW-0539">Nucleus</keyword>
<dbReference type="CDD" id="cd22325">
    <property type="entry name" value="ERCC1_C-like"/>
    <property type="match status" value="1"/>
</dbReference>
<dbReference type="GO" id="GO:0003697">
    <property type="term" value="F:single-stranded DNA binding"/>
    <property type="evidence" value="ECO:0007669"/>
    <property type="project" value="TreeGrafter"/>
</dbReference>
<dbReference type="Pfam" id="PF03834">
    <property type="entry name" value="Rad10"/>
    <property type="match status" value="1"/>
</dbReference>
<dbReference type="GO" id="GO:0000110">
    <property type="term" value="C:nucleotide-excision repair factor 1 complex"/>
    <property type="evidence" value="ECO:0007669"/>
    <property type="project" value="TreeGrafter"/>
</dbReference>
<dbReference type="FunFam" id="1.10.150.20:FF:000017">
    <property type="entry name" value="DNA excision repair protein ERCC-1"/>
    <property type="match status" value="1"/>
</dbReference>
<evidence type="ECO:0000259" key="9">
    <source>
        <dbReference type="Pfam" id="PF03834"/>
    </source>
</evidence>
<evidence type="ECO:0000313" key="10">
    <source>
        <dbReference type="EMBL" id="CDR41451.1"/>
    </source>
</evidence>
<evidence type="ECO:0000256" key="2">
    <source>
        <dbReference type="ARBA" id="ARBA00008283"/>
    </source>
</evidence>
<comment type="similarity">
    <text evidence="2">Belongs to the ERCC1/RAD10/SWI10 family.</text>
</comment>
<dbReference type="Gene3D" id="1.10.150.20">
    <property type="entry name" value="5' to 3' exonuclease, C-terminal subdomain"/>
    <property type="match status" value="1"/>
</dbReference>
<organism evidence="10">
    <name type="scientific">Rhodotorula toruloides</name>
    <name type="common">Yeast</name>
    <name type="synonym">Rhodosporidium toruloides</name>
    <dbReference type="NCBI Taxonomy" id="5286"/>
    <lineage>
        <taxon>Eukaryota</taxon>
        <taxon>Fungi</taxon>
        <taxon>Dikarya</taxon>
        <taxon>Basidiomycota</taxon>
        <taxon>Pucciniomycotina</taxon>
        <taxon>Microbotryomycetes</taxon>
        <taxon>Sporidiobolales</taxon>
        <taxon>Sporidiobolaceae</taxon>
        <taxon>Rhodotorula</taxon>
    </lineage>
</organism>
<keyword evidence="3" id="KW-0227">DNA damage</keyword>